<feature type="compositionally biased region" description="Low complexity" evidence="2">
    <location>
        <begin position="135"/>
        <end position="155"/>
    </location>
</feature>
<feature type="domain" description="Response regulatory" evidence="3">
    <location>
        <begin position="11"/>
        <end position="155"/>
    </location>
</feature>
<accession>A0A3S2UAB8</accession>
<name>A0A3S2UAB8_9BURK</name>
<evidence type="ECO:0000313" key="5">
    <source>
        <dbReference type="Proteomes" id="UP000288178"/>
    </source>
</evidence>
<evidence type="ECO:0000256" key="1">
    <source>
        <dbReference type="PROSITE-ProRule" id="PRU00169"/>
    </source>
</evidence>
<reference evidence="4 5" key="1">
    <citation type="submission" date="2019-01" db="EMBL/GenBank/DDBJ databases">
        <authorList>
            <person name="Chen W.-M."/>
        </authorList>
    </citation>
    <scope>NUCLEOTIDE SEQUENCE [LARGE SCALE GENOMIC DNA]</scope>
    <source>
        <strain evidence="4 5">ICH-3</strain>
    </source>
</reference>
<dbReference type="Pfam" id="PF00072">
    <property type="entry name" value="Response_reg"/>
    <property type="match status" value="1"/>
</dbReference>
<dbReference type="SUPFAM" id="SSF52172">
    <property type="entry name" value="CheY-like"/>
    <property type="match status" value="1"/>
</dbReference>
<organism evidence="4 5">
    <name type="scientific">Rubrivivax albus</name>
    <dbReference type="NCBI Taxonomy" id="2499835"/>
    <lineage>
        <taxon>Bacteria</taxon>
        <taxon>Pseudomonadati</taxon>
        <taxon>Pseudomonadota</taxon>
        <taxon>Betaproteobacteria</taxon>
        <taxon>Burkholderiales</taxon>
        <taxon>Sphaerotilaceae</taxon>
        <taxon>Rubrivivax</taxon>
    </lineage>
</organism>
<feature type="modified residue" description="4-aspartylphosphate" evidence="1">
    <location>
        <position position="59"/>
    </location>
</feature>
<dbReference type="PROSITE" id="PS50110">
    <property type="entry name" value="RESPONSE_REGULATORY"/>
    <property type="match status" value="1"/>
</dbReference>
<dbReference type="EMBL" id="SACT01000001">
    <property type="protein sequence ID" value="RVT53343.1"/>
    <property type="molecule type" value="Genomic_DNA"/>
</dbReference>
<gene>
    <name evidence="4" type="ORF">ENE75_00070</name>
</gene>
<evidence type="ECO:0000256" key="2">
    <source>
        <dbReference type="SAM" id="MobiDB-lite"/>
    </source>
</evidence>
<proteinExistence type="predicted"/>
<dbReference type="Gene3D" id="3.40.50.2300">
    <property type="match status" value="1"/>
</dbReference>
<evidence type="ECO:0000313" key="4">
    <source>
        <dbReference type="EMBL" id="RVT53343.1"/>
    </source>
</evidence>
<dbReference type="Proteomes" id="UP000288178">
    <property type="component" value="Unassembled WGS sequence"/>
</dbReference>
<dbReference type="AlphaFoldDB" id="A0A3S2UAB8"/>
<dbReference type="OrthoDB" id="3374006at2"/>
<dbReference type="InterPro" id="IPR011006">
    <property type="entry name" value="CheY-like_superfamily"/>
</dbReference>
<protein>
    <submittedName>
        <fullName evidence="4">Response regulator transcription factor</fullName>
    </submittedName>
</protein>
<dbReference type="InterPro" id="IPR001789">
    <property type="entry name" value="Sig_transdc_resp-reg_receiver"/>
</dbReference>
<feature type="region of interest" description="Disordered" evidence="2">
    <location>
        <begin position="122"/>
        <end position="155"/>
    </location>
</feature>
<sequence>MAPGAPHDLPSALVVDDHDIVRLGVRSLLGERFDVREAHDARSALARLAEAPCDLLLLDLSLGDDFGLTAPAAPAGRVPGHARHRAQLAGRGPVCGACAEVRCLWLRVEVRAHGVAARRGRHRAGRARLREPGDARVAAAAGRRPGAGAAGPVAA</sequence>
<keyword evidence="1" id="KW-0597">Phosphoprotein</keyword>
<comment type="caution">
    <text evidence="4">The sequence shown here is derived from an EMBL/GenBank/DDBJ whole genome shotgun (WGS) entry which is preliminary data.</text>
</comment>
<dbReference type="GO" id="GO:0000160">
    <property type="term" value="P:phosphorelay signal transduction system"/>
    <property type="evidence" value="ECO:0007669"/>
    <property type="project" value="InterPro"/>
</dbReference>
<evidence type="ECO:0000259" key="3">
    <source>
        <dbReference type="PROSITE" id="PS50110"/>
    </source>
</evidence>
<keyword evidence="5" id="KW-1185">Reference proteome</keyword>